<accession>A0A2U8VT56</accession>
<protein>
    <submittedName>
        <fullName evidence="1">Uncharacterized protein</fullName>
    </submittedName>
</protein>
<reference evidence="1 2" key="1">
    <citation type="submission" date="2018-05" db="EMBL/GenBank/DDBJ databases">
        <title>Complete Genome Sequence of Methylobacterium sp. 17Sr1-43.</title>
        <authorList>
            <person name="Srinivasan S."/>
        </authorList>
    </citation>
    <scope>NUCLEOTIDE SEQUENCE [LARGE SCALE GENOMIC DNA]</scope>
    <source>
        <strain evidence="1 2">17Sr1-43</strain>
    </source>
</reference>
<evidence type="ECO:0000313" key="1">
    <source>
        <dbReference type="EMBL" id="AWN36598.1"/>
    </source>
</evidence>
<dbReference type="KEGG" id="meti:DK427_13360"/>
<name>A0A2U8VT56_9HYPH</name>
<dbReference type="AlphaFoldDB" id="A0A2U8VT56"/>
<dbReference type="Proteomes" id="UP000246058">
    <property type="component" value="Chromosome"/>
</dbReference>
<organism evidence="1 2">
    <name type="scientific">Methylobacterium radiodurans</name>
    <dbReference type="NCBI Taxonomy" id="2202828"/>
    <lineage>
        <taxon>Bacteria</taxon>
        <taxon>Pseudomonadati</taxon>
        <taxon>Pseudomonadota</taxon>
        <taxon>Alphaproteobacteria</taxon>
        <taxon>Hyphomicrobiales</taxon>
        <taxon>Methylobacteriaceae</taxon>
        <taxon>Methylobacterium</taxon>
    </lineage>
</organism>
<dbReference type="RefSeq" id="WP_109951697.1">
    <property type="nucleotide sequence ID" value="NZ_CP029551.1"/>
</dbReference>
<gene>
    <name evidence="1" type="ORF">DK427_13360</name>
</gene>
<sequence length="84" mass="9654">MQHARKSMPVVTMTVETVRGETLSDRVRPELADAVIVVMRHAERSYALDRVGSGEVRLLCQQLLRLARMLPPSDNRREPREERS</sequence>
<evidence type="ECO:0000313" key="2">
    <source>
        <dbReference type="Proteomes" id="UP000246058"/>
    </source>
</evidence>
<dbReference type="OrthoDB" id="9849360at2"/>
<proteinExistence type="predicted"/>
<keyword evidence="2" id="KW-1185">Reference proteome</keyword>
<dbReference type="EMBL" id="CP029551">
    <property type="protein sequence ID" value="AWN36598.1"/>
    <property type="molecule type" value="Genomic_DNA"/>
</dbReference>